<accession>A0A0S3PWJ6</accession>
<keyword evidence="6 7" id="KW-0472">Membrane</keyword>
<evidence type="ECO:0000256" key="5">
    <source>
        <dbReference type="ARBA" id="ARBA00022989"/>
    </source>
</evidence>
<dbReference type="Proteomes" id="UP000236884">
    <property type="component" value="Chromosome"/>
</dbReference>
<proteinExistence type="predicted"/>
<evidence type="ECO:0000313" key="9">
    <source>
        <dbReference type="EMBL" id="BAT60160.1"/>
    </source>
</evidence>
<feature type="domain" description="Peptidase S54 rhomboid" evidence="8">
    <location>
        <begin position="70"/>
        <end position="232"/>
    </location>
</feature>
<dbReference type="InterPro" id="IPR022764">
    <property type="entry name" value="Peptidase_S54_rhomboid_dom"/>
</dbReference>
<name>A0A0S3PWJ6_9BRAD</name>
<feature type="transmembrane region" description="Helical" evidence="7">
    <location>
        <begin position="7"/>
        <end position="28"/>
    </location>
</feature>
<dbReference type="EMBL" id="AP014946">
    <property type="protein sequence ID" value="BAT60160.1"/>
    <property type="molecule type" value="Genomic_DNA"/>
</dbReference>
<dbReference type="Pfam" id="PF01694">
    <property type="entry name" value="Rhomboid"/>
    <property type="match status" value="1"/>
</dbReference>
<evidence type="ECO:0000256" key="2">
    <source>
        <dbReference type="ARBA" id="ARBA00022475"/>
    </source>
</evidence>
<feature type="transmembrane region" description="Helical" evidence="7">
    <location>
        <begin position="108"/>
        <end position="128"/>
    </location>
</feature>
<protein>
    <submittedName>
        <fullName evidence="9">Rhomboid family protein</fullName>
    </submittedName>
</protein>
<sequence length="250" mass="27414">MQRSREPIFNIPAVVLLTIAAMVLVHVVRQYGLTSQQDRTFLLEFAFFPARYDPSVLKEVGGIWPGGVGAQVWSFVTYAFIHGDWTHLGLNAIWFLAFGSAVARRFGAIRFIAFFTVTAAAGAALHLATNAGDFWPMVGASASVSGCMAAAVRFVFQAGGPLAMMRAANDNDYRMPAKRLLEVLREPRVLMFLAVWFGLNLIFGISSFSMVGEGQSIAWQAHIGGFLAGLLLFSLFDPVPRRNIIQAKEH</sequence>
<feature type="transmembrane region" description="Helical" evidence="7">
    <location>
        <begin position="134"/>
        <end position="156"/>
    </location>
</feature>
<feature type="transmembrane region" description="Helical" evidence="7">
    <location>
        <begin position="189"/>
        <end position="211"/>
    </location>
</feature>
<feature type="transmembrane region" description="Helical" evidence="7">
    <location>
        <begin position="75"/>
        <end position="96"/>
    </location>
</feature>
<dbReference type="PANTHER" id="PTHR43066">
    <property type="entry name" value="RHOMBOID-RELATED PROTEIN"/>
    <property type="match status" value="1"/>
</dbReference>
<reference evidence="9 10" key="1">
    <citation type="submission" date="2015-08" db="EMBL/GenBank/DDBJ databases">
        <title>Investigation of the bacterial diversity of lava forest soil.</title>
        <authorList>
            <person name="Lee J.S."/>
        </authorList>
    </citation>
    <scope>NUCLEOTIDE SEQUENCE [LARGE SCALE GENOMIC DNA]</scope>
    <source>
        <strain evidence="9 10">GJW-30</strain>
    </source>
</reference>
<dbReference type="KEGG" id="vgo:GJW-30_1_02696"/>
<evidence type="ECO:0000256" key="4">
    <source>
        <dbReference type="ARBA" id="ARBA00022692"/>
    </source>
</evidence>
<keyword evidence="2" id="KW-1003">Cell membrane</keyword>
<evidence type="ECO:0000256" key="6">
    <source>
        <dbReference type="ARBA" id="ARBA00023136"/>
    </source>
</evidence>
<dbReference type="GO" id="GO:0016020">
    <property type="term" value="C:membrane"/>
    <property type="evidence" value="ECO:0007669"/>
    <property type="project" value="UniProtKB-SubCell"/>
</dbReference>
<dbReference type="Gene3D" id="1.20.1540.10">
    <property type="entry name" value="Rhomboid-like"/>
    <property type="match status" value="1"/>
</dbReference>
<evidence type="ECO:0000256" key="1">
    <source>
        <dbReference type="ARBA" id="ARBA00004141"/>
    </source>
</evidence>
<organism evidence="9 10">
    <name type="scientific">Variibacter gotjawalensis</name>
    <dbReference type="NCBI Taxonomy" id="1333996"/>
    <lineage>
        <taxon>Bacteria</taxon>
        <taxon>Pseudomonadati</taxon>
        <taxon>Pseudomonadota</taxon>
        <taxon>Alphaproteobacteria</taxon>
        <taxon>Hyphomicrobiales</taxon>
        <taxon>Nitrobacteraceae</taxon>
        <taxon>Variibacter</taxon>
    </lineage>
</organism>
<dbReference type="GO" id="GO:0004252">
    <property type="term" value="F:serine-type endopeptidase activity"/>
    <property type="evidence" value="ECO:0007669"/>
    <property type="project" value="InterPro"/>
</dbReference>
<dbReference type="PANTHER" id="PTHR43066:SF26">
    <property type="entry name" value="RHOMBOID PROTEASE GLPG"/>
    <property type="match status" value="1"/>
</dbReference>
<dbReference type="AlphaFoldDB" id="A0A0S3PWJ6"/>
<dbReference type="RefSeq" id="WP_245408509.1">
    <property type="nucleotide sequence ID" value="NZ_AP014946.1"/>
</dbReference>
<dbReference type="SUPFAM" id="SSF144091">
    <property type="entry name" value="Rhomboid-like"/>
    <property type="match status" value="1"/>
</dbReference>
<feature type="transmembrane region" description="Helical" evidence="7">
    <location>
        <begin position="217"/>
        <end position="236"/>
    </location>
</feature>
<gene>
    <name evidence="9" type="ORF">GJW-30_1_02696</name>
</gene>
<keyword evidence="3" id="KW-0997">Cell inner membrane</keyword>
<dbReference type="InterPro" id="IPR035952">
    <property type="entry name" value="Rhomboid-like_sf"/>
</dbReference>
<keyword evidence="4 7" id="KW-0812">Transmembrane</keyword>
<keyword evidence="10" id="KW-1185">Reference proteome</keyword>
<evidence type="ECO:0000259" key="8">
    <source>
        <dbReference type="Pfam" id="PF01694"/>
    </source>
</evidence>
<evidence type="ECO:0000256" key="3">
    <source>
        <dbReference type="ARBA" id="ARBA00022519"/>
    </source>
</evidence>
<evidence type="ECO:0000256" key="7">
    <source>
        <dbReference type="SAM" id="Phobius"/>
    </source>
</evidence>
<keyword evidence="5 7" id="KW-1133">Transmembrane helix</keyword>
<evidence type="ECO:0000313" key="10">
    <source>
        <dbReference type="Proteomes" id="UP000236884"/>
    </source>
</evidence>
<comment type="subcellular location">
    <subcellularLocation>
        <location evidence="1">Membrane</location>
        <topology evidence="1">Multi-pass membrane protein</topology>
    </subcellularLocation>
</comment>